<dbReference type="EMBL" id="CADEPM010000005">
    <property type="protein sequence ID" value="CAB3406887.1"/>
    <property type="molecule type" value="Genomic_DNA"/>
</dbReference>
<evidence type="ECO:0000259" key="2">
    <source>
        <dbReference type="Pfam" id="PF08621"/>
    </source>
</evidence>
<dbReference type="PANTHER" id="PTHR21483">
    <property type="entry name" value="RNA POLYMERASE II-ASSOCIATED PROTEIN 1"/>
    <property type="match status" value="1"/>
</dbReference>
<dbReference type="PANTHER" id="PTHR21483:SF18">
    <property type="entry name" value="RNA POLYMERASE II-ASSOCIATED PROTEIN 1"/>
    <property type="match status" value="1"/>
</dbReference>
<dbReference type="OrthoDB" id="5853122at2759"/>
<dbReference type="Pfam" id="PF25766">
    <property type="entry name" value="TPR_RPAP1"/>
    <property type="match status" value="1"/>
</dbReference>
<gene>
    <name evidence="4" type="ORF">CBOVIS_LOCUS8895</name>
</gene>
<feature type="region of interest" description="Disordered" evidence="1">
    <location>
        <begin position="30"/>
        <end position="59"/>
    </location>
</feature>
<evidence type="ECO:0008006" key="6">
    <source>
        <dbReference type="Google" id="ProtNLM"/>
    </source>
</evidence>
<organism evidence="4 5">
    <name type="scientific">Caenorhabditis bovis</name>
    <dbReference type="NCBI Taxonomy" id="2654633"/>
    <lineage>
        <taxon>Eukaryota</taxon>
        <taxon>Metazoa</taxon>
        <taxon>Ecdysozoa</taxon>
        <taxon>Nematoda</taxon>
        <taxon>Chromadorea</taxon>
        <taxon>Rhabditida</taxon>
        <taxon>Rhabditina</taxon>
        <taxon>Rhabditomorpha</taxon>
        <taxon>Rhabditoidea</taxon>
        <taxon>Rhabditidae</taxon>
        <taxon>Peloderinae</taxon>
        <taxon>Caenorhabditis</taxon>
    </lineage>
</organism>
<keyword evidence="5" id="KW-1185">Reference proteome</keyword>
<accession>A0A8S1F264</accession>
<evidence type="ECO:0000313" key="4">
    <source>
        <dbReference type="EMBL" id="CAB3406887.1"/>
    </source>
</evidence>
<feature type="domain" description="RPAP1/MINIYO-like TPR repeats" evidence="3">
    <location>
        <begin position="388"/>
        <end position="612"/>
    </location>
</feature>
<reference evidence="4 5" key="1">
    <citation type="submission" date="2020-04" db="EMBL/GenBank/DDBJ databases">
        <authorList>
            <person name="Laetsch R D."/>
            <person name="Stevens L."/>
            <person name="Kumar S."/>
            <person name="Blaxter L. M."/>
        </authorList>
    </citation>
    <scope>NUCLEOTIDE SEQUENCE [LARGE SCALE GENOMIC DNA]</scope>
</reference>
<feature type="region of interest" description="Disordered" evidence="1">
    <location>
        <begin position="231"/>
        <end position="253"/>
    </location>
</feature>
<dbReference type="GO" id="GO:0006366">
    <property type="term" value="P:transcription by RNA polymerase II"/>
    <property type="evidence" value="ECO:0007669"/>
    <property type="project" value="InterPro"/>
</dbReference>
<evidence type="ECO:0000313" key="5">
    <source>
        <dbReference type="Proteomes" id="UP000494206"/>
    </source>
</evidence>
<dbReference type="InterPro" id="IPR013930">
    <property type="entry name" value="RPAP1_N"/>
</dbReference>
<comment type="caution">
    <text evidence="4">The sequence shown here is derived from an EMBL/GenBank/DDBJ whole genome shotgun (WGS) entry which is preliminary data.</text>
</comment>
<name>A0A8S1F264_9PELO</name>
<dbReference type="InterPro" id="IPR039913">
    <property type="entry name" value="RPAP1/Rba50"/>
</dbReference>
<protein>
    <recommendedName>
        <fullName evidence="6">RNA polymerase II-associated protein 1 N-terminal domain-containing protein</fullName>
    </recommendedName>
</protein>
<dbReference type="AlphaFoldDB" id="A0A8S1F264"/>
<evidence type="ECO:0000256" key="1">
    <source>
        <dbReference type="SAM" id="MobiDB-lite"/>
    </source>
</evidence>
<feature type="domain" description="RPAP1 N-terminal" evidence="2">
    <location>
        <begin position="172"/>
        <end position="214"/>
    </location>
</feature>
<dbReference type="Pfam" id="PF08621">
    <property type="entry name" value="RPAP1_N"/>
    <property type="match status" value="1"/>
</dbReference>
<dbReference type="Proteomes" id="UP000494206">
    <property type="component" value="Unassembled WGS sequence"/>
</dbReference>
<feature type="compositionally biased region" description="Basic and acidic residues" evidence="1">
    <location>
        <begin position="46"/>
        <end position="59"/>
    </location>
</feature>
<evidence type="ECO:0000259" key="3">
    <source>
        <dbReference type="Pfam" id="PF25766"/>
    </source>
</evidence>
<dbReference type="InterPro" id="IPR057989">
    <property type="entry name" value="TPR_RPAP1/MINIYO-like"/>
</dbReference>
<sequence>MDNSMFLKRPTPADDEDEILEMQRQWEAAKSEKPTVQIHKMKRKKVENEQKASARPLKEHTGRFTIDLDEIKEESDAQNVLFGVVERNSEWLTQNKTDEMLKTNFAAAYSNEDGFPEPLYLKAYYCENETTRRAPSGKSFFAAEFDRIHGKLEENLDEAAMKTVENVPEKEDFEAENDKFLAGLDMEKVKELRGEIEERLNPKMIEFLMNRKKKVEKPKVSKFKSRRLAEKLATSEPTCSTEAAPPRVPAPNELESDKKTAIIEDMLNELEVLDEFANQDDREKYNRLATDAVQLDMTAKFGRNLVSRQQKNALRLFDSCKFRPNGYDGSDSLRESARDHIEDIKKLYLEEVEIGGKREFEFGRGVNPILDSCWTLVPARKVLDAVEKRQGIVTADDVEIVKYAILWTFLMFEEKKSAFFAFSQPNDFYVHLSEIFLIGAEILADDLIIRCVERLMNGYVIKAASEGRLSLRMNAKVAGIDAFMPFFENLLKNFEQYSLGDVQFSRAILIGAYLNAPIGDSLEYRFAVWTPKRSIIRQMTIKNCHAQDILKMLKAQTVEREQIVLEQHYVQYTSLLGAYVAAIRDETITKERNELMWTIASFEIGRFVARRGQLTTQANQKELDVLVEIIRKSIGDKLML</sequence>
<proteinExistence type="predicted"/>